<feature type="domain" description="LAMB1/2/3/4 helical" evidence="2">
    <location>
        <begin position="64"/>
        <end position="153"/>
    </location>
</feature>
<gene>
    <name evidence="3" type="ORF">HAX54_028921</name>
</gene>
<keyword evidence="1" id="KW-0175">Coiled coil</keyword>
<name>A0ABS8V4Z6_DATST</name>
<dbReference type="InterPro" id="IPR056558">
    <property type="entry name" value="LAMB1-4_helical"/>
</dbReference>
<evidence type="ECO:0000313" key="3">
    <source>
        <dbReference type="EMBL" id="MCD9642230.1"/>
    </source>
</evidence>
<dbReference type="Proteomes" id="UP000823775">
    <property type="component" value="Unassembled WGS sequence"/>
</dbReference>
<keyword evidence="4" id="KW-1185">Reference proteome</keyword>
<feature type="coiled-coil region" evidence="1">
    <location>
        <begin position="69"/>
        <end position="103"/>
    </location>
</feature>
<reference evidence="3 4" key="1">
    <citation type="journal article" date="2021" name="BMC Genomics">
        <title>Datura genome reveals duplications of psychoactive alkaloid biosynthetic genes and high mutation rate following tissue culture.</title>
        <authorList>
            <person name="Rajewski A."/>
            <person name="Carter-House D."/>
            <person name="Stajich J."/>
            <person name="Litt A."/>
        </authorList>
    </citation>
    <scope>NUCLEOTIDE SEQUENCE [LARGE SCALE GENOMIC DNA]</scope>
    <source>
        <strain evidence="3">AR-01</strain>
    </source>
</reference>
<comment type="caution">
    <text evidence="3">The sequence shown here is derived from an EMBL/GenBank/DDBJ whole genome shotgun (WGS) entry which is preliminary data.</text>
</comment>
<dbReference type="Pfam" id="PF23219">
    <property type="entry name" value="LAMB1"/>
    <property type="match status" value="1"/>
</dbReference>
<protein>
    <recommendedName>
        <fullName evidence="2">LAMB1/2/3/4 helical domain-containing protein</fullName>
    </recommendedName>
</protein>
<evidence type="ECO:0000256" key="1">
    <source>
        <dbReference type="SAM" id="Coils"/>
    </source>
</evidence>
<sequence length="155" mass="17834">MESYNLCLEGRRWGFGLQEECGQRATVKCTFSAVVGEVATVTAKSGDEDDEEVNFLDIQKNLKSYSQKELRALANVTKLNEELREASRENSMLKDKLKNCMDSESRGKRDYSEIQLEPKNELNKVKLNLIAQLMKNEKLERDLNKVKIDLEKSLR</sequence>
<evidence type="ECO:0000259" key="2">
    <source>
        <dbReference type="Pfam" id="PF23219"/>
    </source>
</evidence>
<organism evidence="3 4">
    <name type="scientific">Datura stramonium</name>
    <name type="common">Jimsonweed</name>
    <name type="synonym">Common thornapple</name>
    <dbReference type="NCBI Taxonomy" id="4076"/>
    <lineage>
        <taxon>Eukaryota</taxon>
        <taxon>Viridiplantae</taxon>
        <taxon>Streptophyta</taxon>
        <taxon>Embryophyta</taxon>
        <taxon>Tracheophyta</taxon>
        <taxon>Spermatophyta</taxon>
        <taxon>Magnoliopsida</taxon>
        <taxon>eudicotyledons</taxon>
        <taxon>Gunneridae</taxon>
        <taxon>Pentapetalae</taxon>
        <taxon>asterids</taxon>
        <taxon>lamiids</taxon>
        <taxon>Solanales</taxon>
        <taxon>Solanaceae</taxon>
        <taxon>Solanoideae</taxon>
        <taxon>Datureae</taxon>
        <taxon>Datura</taxon>
    </lineage>
</organism>
<evidence type="ECO:0000313" key="4">
    <source>
        <dbReference type="Proteomes" id="UP000823775"/>
    </source>
</evidence>
<proteinExistence type="predicted"/>
<accession>A0ABS8V4Z6</accession>
<dbReference type="EMBL" id="JACEIK010003563">
    <property type="protein sequence ID" value="MCD9642230.1"/>
    <property type="molecule type" value="Genomic_DNA"/>
</dbReference>